<organism evidence="1 2">
    <name type="scientific">Ancylobacter oerskovii</name>
    <dbReference type="NCBI Taxonomy" id="459519"/>
    <lineage>
        <taxon>Bacteria</taxon>
        <taxon>Pseudomonadati</taxon>
        <taxon>Pseudomonadota</taxon>
        <taxon>Alphaproteobacteria</taxon>
        <taxon>Hyphomicrobiales</taxon>
        <taxon>Xanthobacteraceae</taxon>
        <taxon>Ancylobacter</taxon>
    </lineage>
</organism>
<protein>
    <recommendedName>
        <fullName evidence="3">Baseplate assembly protein</fullName>
    </recommendedName>
</protein>
<evidence type="ECO:0000313" key="2">
    <source>
        <dbReference type="Proteomes" id="UP001597299"/>
    </source>
</evidence>
<proteinExistence type="predicted"/>
<dbReference type="EMBL" id="JBHUHD010000001">
    <property type="protein sequence ID" value="MFD2142062.1"/>
    <property type="molecule type" value="Genomic_DNA"/>
</dbReference>
<reference evidence="2" key="1">
    <citation type="journal article" date="2019" name="Int. J. Syst. Evol. Microbiol.">
        <title>The Global Catalogue of Microorganisms (GCM) 10K type strain sequencing project: providing services to taxonomists for standard genome sequencing and annotation.</title>
        <authorList>
            <consortium name="The Broad Institute Genomics Platform"/>
            <consortium name="The Broad Institute Genome Sequencing Center for Infectious Disease"/>
            <person name="Wu L."/>
            <person name="Ma J."/>
        </authorList>
    </citation>
    <scope>NUCLEOTIDE SEQUENCE [LARGE SCALE GENOMIC DNA]</scope>
    <source>
        <strain evidence="2">CCM 7435</strain>
    </source>
</reference>
<dbReference type="Proteomes" id="UP001597299">
    <property type="component" value="Unassembled WGS sequence"/>
</dbReference>
<evidence type="ECO:0008006" key="3">
    <source>
        <dbReference type="Google" id="ProtNLM"/>
    </source>
</evidence>
<sequence>MSDDIIVGDATLPAGADDCGCCGGTGAALPATRHNPPGQPAIAYRAGTHAEFKQAMLALLSSPRFPALGRLATRADDDFAIALIDSWATVCDVLSFYQERLANEAFLPTAGETLSITELARLVGYRRRPGLAASVDLAFTLEPAPGAPEQAVAETAIPAGSKVQSIPGPGERSQSFETVEAITGRVAWNALKARQTVRHRLRSGDRIAFLKGAALSLRAGDVVLLADRHLASAASRTSWELRTIIAVETDAAAERTAVTLDRGLGAWVSALGPDAELSLFVMRQRAALFAYNAPHPSALHPEHLKSNFSHQLATDDWPFAISNATLRLDNAYPGIVPGSWLVLAGPDATALYRVEAAAEGGWTQYLVSGKSTRLRLDTSTGLDDFDAENYRSTAVHAQAEPLALADAPVVEPVWGETVVLDALADGLPAGRRLILRGKRPRVRLNDRLTLADVARPGETFAVAAGETLTVAAPPVALAGGSLRWSLASPGGREGTVDIGAMTRPLAFLPAGKDDPLVAEVVTLDAVEAEDPTHSRLRFGKPLTHAYDRTSLEVLANVARATHGESASDILGAGDAAATFQRFTLRQPPLTHVRTAQGEGRQSTLAVRVNDVLWDEVPYLYGHGPRERVYATRLADDGSTLVEFGDGLAGARLPTGRDNVVASYRKGSGLEGLVRENQLSLLASRPLGVKAVTNPLAAEGAQDPERMDEARSNVPASVLTLGRTVSLRDYEDHARSFAGIAKAQAALLWDGRARRVFLTVAGADGLPVAVEDMLQALRGDGDPFVALDAGGFRPVEVRLSLRVKVDPKRRSEAVLAALAARMRETFGFEARRLGQPLHLSEVFAAAAAVPGVEAVIVDRLYRTRAPDDTPERHARLAAASATRRPDGGVDGAELLMLAAEPFDRLEVLP</sequence>
<evidence type="ECO:0000313" key="1">
    <source>
        <dbReference type="EMBL" id="MFD2142062.1"/>
    </source>
</evidence>
<accession>A0ABW4Z1I4</accession>
<keyword evidence="2" id="KW-1185">Reference proteome</keyword>
<comment type="caution">
    <text evidence="1">The sequence shown here is derived from an EMBL/GenBank/DDBJ whole genome shotgun (WGS) entry which is preliminary data.</text>
</comment>
<name>A0ABW4Z1I4_9HYPH</name>
<gene>
    <name evidence="1" type="ORF">ACFSNC_16770</name>
</gene>
<dbReference type="RefSeq" id="WP_213351538.1">
    <property type="nucleotide sequence ID" value="NZ_JAHBGB010000006.1"/>
</dbReference>